<proteinExistence type="predicted"/>
<dbReference type="PANTHER" id="PTHR43377">
    <property type="entry name" value="BILIVERDIN REDUCTASE A"/>
    <property type="match status" value="1"/>
</dbReference>
<dbReference type="Gene3D" id="3.30.360.10">
    <property type="entry name" value="Dihydrodipicolinate Reductase, domain 2"/>
    <property type="match status" value="1"/>
</dbReference>
<evidence type="ECO:0000259" key="1">
    <source>
        <dbReference type="Pfam" id="PF01408"/>
    </source>
</evidence>
<keyword evidence="4" id="KW-1185">Reference proteome</keyword>
<organism evidence="3 4">
    <name type="scientific">Algoriphagus aestuariicola</name>
    <dbReference type="NCBI Taxonomy" id="1852016"/>
    <lineage>
        <taxon>Bacteria</taxon>
        <taxon>Pseudomonadati</taxon>
        <taxon>Bacteroidota</taxon>
        <taxon>Cytophagia</taxon>
        <taxon>Cytophagales</taxon>
        <taxon>Cyclobacteriaceae</taxon>
        <taxon>Algoriphagus</taxon>
    </lineage>
</organism>
<feature type="domain" description="GFO/IDH/MocA-like oxidoreductase" evidence="2">
    <location>
        <begin position="130"/>
        <end position="252"/>
    </location>
</feature>
<evidence type="ECO:0000313" key="3">
    <source>
        <dbReference type="EMBL" id="MBN7799921.1"/>
    </source>
</evidence>
<dbReference type="Pfam" id="PF01408">
    <property type="entry name" value="GFO_IDH_MocA"/>
    <property type="match status" value="1"/>
</dbReference>
<dbReference type="SUPFAM" id="SSF55347">
    <property type="entry name" value="Glyceraldehyde-3-phosphate dehydrogenase-like, C-terminal domain"/>
    <property type="match status" value="1"/>
</dbReference>
<protein>
    <submittedName>
        <fullName evidence="3">Gfo/Idh/MocA family oxidoreductase</fullName>
    </submittedName>
</protein>
<dbReference type="InterPro" id="IPR036291">
    <property type="entry name" value="NAD(P)-bd_dom_sf"/>
</dbReference>
<dbReference type="RefSeq" id="WP_206567893.1">
    <property type="nucleotide sequence ID" value="NZ_JAFKCW010000001.1"/>
</dbReference>
<feature type="domain" description="Gfo/Idh/MocA-like oxidoreductase N-terminal" evidence="1">
    <location>
        <begin position="6"/>
        <end position="109"/>
    </location>
</feature>
<reference evidence="3 4" key="1">
    <citation type="submission" date="2021-03" db="EMBL/GenBank/DDBJ databases">
        <title>novel species isolated from a fishpond in China.</title>
        <authorList>
            <person name="Lu H."/>
            <person name="Cai Z."/>
        </authorList>
    </citation>
    <scope>NUCLEOTIDE SEQUENCE [LARGE SCALE GENOMIC DNA]</scope>
    <source>
        <strain evidence="3 4">JCM 31546</strain>
    </source>
</reference>
<evidence type="ECO:0000313" key="4">
    <source>
        <dbReference type="Proteomes" id="UP000664698"/>
    </source>
</evidence>
<dbReference type="InterPro" id="IPR000683">
    <property type="entry name" value="Gfo/Idh/MocA-like_OxRdtase_N"/>
</dbReference>
<name>A0ABS3BLU6_9BACT</name>
<dbReference type="Pfam" id="PF22725">
    <property type="entry name" value="GFO_IDH_MocA_C3"/>
    <property type="match status" value="1"/>
</dbReference>
<dbReference type="PANTHER" id="PTHR43377:SF1">
    <property type="entry name" value="BILIVERDIN REDUCTASE A"/>
    <property type="match status" value="1"/>
</dbReference>
<dbReference type="SUPFAM" id="SSF51735">
    <property type="entry name" value="NAD(P)-binding Rossmann-fold domains"/>
    <property type="match status" value="1"/>
</dbReference>
<sequence>MKSKHKILVCGVGSIGSRHISNLLTLGEDILSLVTKRKEFPENWPRLEVFESLTDALDGRNYSHALICTPTSQHREELSALIEAGVANIYLEKPVGHSIDGFEVLLRRIGEGQRIIVGYDLRFDPGLNFVRELIASGRFGRILAANAFVGQYLPNWRPHEDYRKGSSALKAKGGGVLLDLVHEFDYLYWLLGRANAVGAFYQQNPELDIETEDLADVLIKFDSGATATVHLDYHQRILERFCVVTCTRGSIRWDLAQRKVAWVEHSGEVGELDFSEAERNERFVSIMSAFLSGVSDERMASFEDGIASLKMVLAAKKSSESHTFVAL</sequence>
<dbReference type="Proteomes" id="UP000664698">
    <property type="component" value="Unassembled WGS sequence"/>
</dbReference>
<accession>A0ABS3BLU6</accession>
<comment type="caution">
    <text evidence="3">The sequence shown here is derived from an EMBL/GenBank/DDBJ whole genome shotgun (WGS) entry which is preliminary data.</text>
</comment>
<dbReference type="EMBL" id="JAFKCW010000001">
    <property type="protein sequence ID" value="MBN7799921.1"/>
    <property type="molecule type" value="Genomic_DNA"/>
</dbReference>
<dbReference type="Gene3D" id="3.40.50.720">
    <property type="entry name" value="NAD(P)-binding Rossmann-like Domain"/>
    <property type="match status" value="1"/>
</dbReference>
<evidence type="ECO:0000259" key="2">
    <source>
        <dbReference type="Pfam" id="PF22725"/>
    </source>
</evidence>
<dbReference type="InterPro" id="IPR055170">
    <property type="entry name" value="GFO_IDH_MocA-like_dom"/>
</dbReference>
<gene>
    <name evidence="3" type="ORF">J0A67_03565</name>
</gene>
<dbReference type="InterPro" id="IPR051450">
    <property type="entry name" value="Gfo/Idh/MocA_Oxidoreductases"/>
</dbReference>